<feature type="compositionally biased region" description="Basic and acidic residues" evidence="1">
    <location>
        <begin position="17"/>
        <end position="28"/>
    </location>
</feature>
<name>A0AA88TPA8_9TELE</name>
<proteinExistence type="predicted"/>
<feature type="region of interest" description="Disordered" evidence="1">
    <location>
        <begin position="1"/>
        <end position="31"/>
    </location>
</feature>
<evidence type="ECO:0000313" key="2">
    <source>
        <dbReference type="EMBL" id="KAK2892698.1"/>
    </source>
</evidence>
<organism evidence="2 3">
    <name type="scientific">Cirrhinus molitorella</name>
    <name type="common">mud carp</name>
    <dbReference type="NCBI Taxonomy" id="172907"/>
    <lineage>
        <taxon>Eukaryota</taxon>
        <taxon>Metazoa</taxon>
        <taxon>Chordata</taxon>
        <taxon>Craniata</taxon>
        <taxon>Vertebrata</taxon>
        <taxon>Euteleostomi</taxon>
        <taxon>Actinopterygii</taxon>
        <taxon>Neopterygii</taxon>
        <taxon>Teleostei</taxon>
        <taxon>Ostariophysi</taxon>
        <taxon>Cypriniformes</taxon>
        <taxon>Cyprinidae</taxon>
        <taxon>Labeoninae</taxon>
        <taxon>Labeonini</taxon>
        <taxon>Cirrhinus</taxon>
    </lineage>
</organism>
<protein>
    <submittedName>
        <fullName evidence="2">Uncharacterized protein</fullName>
    </submittedName>
</protein>
<comment type="caution">
    <text evidence="2">The sequence shown here is derived from an EMBL/GenBank/DDBJ whole genome shotgun (WGS) entry which is preliminary data.</text>
</comment>
<feature type="compositionally biased region" description="Basic residues" evidence="1">
    <location>
        <begin position="1"/>
        <end position="16"/>
    </location>
</feature>
<dbReference type="AlphaFoldDB" id="A0AA88TPA8"/>
<accession>A0AA88TPA8</accession>
<gene>
    <name evidence="2" type="ORF">Q8A67_012686</name>
</gene>
<keyword evidence="3" id="KW-1185">Reference proteome</keyword>
<evidence type="ECO:0000313" key="3">
    <source>
        <dbReference type="Proteomes" id="UP001187343"/>
    </source>
</evidence>
<reference evidence="2" key="1">
    <citation type="submission" date="2023-08" db="EMBL/GenBank/DDBJ databases">
        <title>Chromosome-level Genome Assembly of mud carp (Cirrhinus molitorella).</title>
        <authorList>
            <person name="Liu H."/>
        </authorList>
    </citation>
    <scope>NUCLEOTIDE SEQUENCE</scope>
    <source>
        <strain evidence="2">Prfri</strain>
        <tissue evidence="2">Muscle</tissue>
    </source>
</reference>
<evidence type="ECO:0000256" key="1">
    <source>
        <dbReference type="SAM" id="MobiDB-lite"/>
    </source>
</evidence>
<dbReference type="EMBL" id="JAUYZG010000012">
    <property type="protein sequence ID" value="KAK2892698.1"/>
    <property type="molecule type" value="Genomic_DNA"/>
</dbReference>
<sequence length="329" mass="36770">MKKKRRREERKKMKGQMRRDDGGNDERQAGSACKACVGCSRRESSEKGAARAQLFCILAGKPHGILKALGPEQMQHPTLQHTNFKDVKKIFILEEDQSFVLGIFMQALQELNRDPTQRLILFMTRFRQKTEKPVSIAAIVNRKGVHSITCHAACNIKAKDPRVDLLWSRYGLQNLVSHRGNLYGAYGVTEAANFQSNLDRHPLTLDRDLTDVFSGATAYSDITFIQLYATTPHVHRDNLKHPVSRVIATCGIHIAKHTNSLLRAAKAYIDHMADLAAKNGGSLPDRGGTFLSALRHVRHVTSSDHRPSIICCKRPPCSSHSGTTVMAWD</sequence>
<dbReference type="Proteomes" id="UP001187343">
    <property type="component" value="Unassembled WGS sequence"/>
</dbReference>